<geneLocation type="plasmid" evidence="6">
    <name>unnamed</name>
</geneLocation>
<sequence length="107" mass="12344">MSQELQTVPIRSSLTRPRLIAGAERELFLFLLLICTSLVFVLMSLPAAIAGVIIWSGGYWALREMAKGDPMMSKIFFRHIRYRPFYRARSSRTVIDQKKGKKKQCYS</sequence>
<name>A0A0F7K3K6_9GAMM</name>
<evidence type="ECO:0000256" key="3">
    <source>
        <dbReference type="ARBA" id="ARBA00022989"/>
    </source>
</evidence>
<keyword evidence="2 5" id="KW-0812">Transmembrane</keyword>
<evidence type="ECO:0000256" key="5">
    <source>
        <dbReference type="SAM" id="Phobius"/>
    </source>
</evidence>
<accession>A0A0F7K3K6</accession>
<dbReference type="Pfam" id="PF05101">
    <property type="entry name" value="VirB3"/>
    <property type="match status" value="1"/>
</dbReference>
<dbReference type="KEGG" id="seds:AAY24_18245"/>
<keyword evidence="6" id="KW-0614">Plasmid</keyword>
<organism evidence="6 7">
    <name type="scientific">Sedimenticola thiotaurini</name>
    <dbReference type="NCBI Taxonomy" id="1543721"/>
    <lineage>
        <taxon>Bacteria</taxon>
        <taxon>Pseudomonadati</taxon>
        <taxon>Pseudomonadota</taxon>
        <taxon>Gammaproteobacteria</taxon>
        <taxon>Chromatiales</taxon>
        <taxon>Sedimenticolaceae</taxon>
        <taxon>Sedimenticola</taxon>
    </lineage>
</organism>
<gene>
    <name evidence="6" type="ORF">AAY24_18245</name>
</gene>
<dbReference type="NCBIfam" id="NF010395">
    <property type="entry name" value="PRK13823.1"/>
    <property type="match status" value="1"/>
</dbReference>
<evidence type="ECO:0000256" key="1">
    <source>
        <dbReference type="ARBA" id="ARBA00004370"/>
    </source>
</evidence>
<dbReference type="InterPro" id="IPR016704">
    <property type="entry name" value="Conjugal_tfr_TrbD"/>
</dbReference>
<proteinExistence type="predicted"/>
<dbReference type="PIRSF" id="PIRSF017854">
    <property type="entry name" value="T4SS_TrbD"/>
    <property type="match status" value="1"/>
</dbReference>
<evidence type="ECO:0000313" key="7">
    <source>
        <dbReference type="Proteomes" id="UP000034410"/>
    </source>
</evidence>
<comment type="subcellular location">
    <subcellularLocation>
        <location evidence="1">Membrane</location>
    </subcellularLocation>
</comment>
<dbReference type="RefSeq" id="WP_046861483.1">
    <property type="nucleotide sequence ID" value="NZ_CP011413.1"/>
</dbReference>
<dbReference type="Proteomes" id="UP000034410">
    <property type="component" value="Plasmid"/>
</dbReference>
<dbReference type="OrthoDB" id="7063374at2"/>
<keyword evidence="4 5" id="KW-0472">Membrane</keyword>
<evidence type="ECO:0008006" key="8">
    <source>
        <dbReference type="Google" id="ProtNLM"/>
    </source>
</evidence>
<evidence type="ECO:0000256" key="4">
    <source>
        <dbReference type="ARBA" id="ARBA00023136"/>
    </source>
</evidence>
<evidence type="ECO:0000313" key="6">
    <source>
        <dbReference type="EMBL" id="AKH22402.1"/>
    </source>
</evidence>
<feature type="transmembrane region" description="Helical" evidence="5">
    <location>
        <begin position="29"/>
        <end position="62"/>
    </location>
</feature>
<dbReference type="EMBL" id="CP011413">
    <property type="protein sequence ID" value="AKH22402.1"/>
    <property type="molecule type" value="Genomic_DNA"/>
</dbReference>
<dbReference type="AlphaFoldDB" id="A0A0F7K3K6"/>
<keyword evidence="7" id="KW-1185">Reference proteome</keyword>
<evidence type="ECO:0000256" key="2">
    <source>
        <dbReference type="ARBA" id="ARBA00022692"/>
    </source>
</evidence>
<dbReference type="InterPro" id="IPR007792">
    <property type="entry name" value="T4SS_VirB3/TrbD/AvhB"/>
</dbReference>
<reference evidence="6 7" key="1">
    <citation type="journal article" date="2015" name="Genome Announc.">
        <title>Complete Genome Sequence of Sedimenticola thiotaurini Strain SIP-G1, a Polyphosphate- and Polyhydroxyalkanoate-Accumulating Sulfur-Oxidizing Gammaproteobacterium Isolated from Salt Marsh Sediments.</title>
        <authorList>
            <person name="Flood B.E."/>
            <person name="Jones D.S."/>
            <person name="Bailey J.V."/>
        </authorList>
    </citation>
    <scope>NUCLEOTIDE SEQUENCE [LARGE SCALE GENOMIC DNA]</scope>
    <source>
        <strain evidence="6 7">SIP-G1</strain>
        <plasmid evidence="7">Plasmid</plasmid>
    </source>
</reference>
<dbReference type="GO" id="GO:0016020">
    <property type="term" value="C:membrane"/>
    <property type="evidence" value="ECO:0007669"/>
    <property type="project" value="UniProtKB-SubCell"/>
</dbReference>
<protein>
    <recommendedName>
        <fullName evidence="8">Conjugal transfer protein TrbD</fullName>
    </recommendedName>
</protein>
<keyword evidence="3 5" id="KW-1133">Transmembrane helix</keyword>